<evidence type="ECO:0000256" key="1">
    <source>
        <dbReference type="ARBA" id="ARBA00022723"/>
    </source>
</evidence>
<dbReference type="GO" id="GO:0000159">
    <property type="term" value="C:protein phosphatase type 2A complex"/>
    <property type="evidence" value="ECO:0007669"/>
    <property type="project" value="TreeGrafter"/>
</dbReference>
<dbReference type="Pfam" id="PF13499">
    <property type="entry name" value="EF-hand_7"/>
    <property type="match status" value="1"/>
</dbReference>
<dbReference type="GO" id="GO:0019888">
    <property type="term" value="F:protein phosphatase regulator activity"/>
    <property type="evidence" value="ECO:0007669"/>
    <property type="project" value="TreeGrafter"/>
</dbReference>
<dbReference type="Proteomes" id="UP000078561">
    <property type="component" value="Unassembled WGS sequence"/>
</dbReference>
<gene>
    <name evidence="5" type="primary">ABSGL_14759.1 scaffold 14966</name>
</gene>
<dbReference type="OrthoDB" id="5586at2759"/>
<evidence type="ECO:0000259" key="4">
    <source>
        <dbReference type="PROSITE" id="PS50222"/>
    </source>
</evidence>
<feature type="compositionally biased region" description="Basic and acidic residues" evidence="3">
    <location>
        <begin position="517"/>
        <end position="534"/>
    </location>
</feature>
<dbReference type="InterPro" id="IPR002048">
    <property type="entry name" value="EF_hand_dom"/>
</dbReference>
<dbReference type="PROSITE" id="PS00018">
    <property type="entry name" value="EF_HAND_1"/>
    <property type="match status" value="1"/>
</dbReference>
<dbReference type="InterPro" id="IPR011992">
    <property type="entry name" value="EF-hand-dom_pair"/>
</dbReference>
<reference evidence="5" key="1">
    <citation type="submission" date="2016-04" db="EMBL/GenBank/DDBJ databases">
        <authorList>
            <person name="Evans L.H."/>
            <person name="Alamgir A."/>
            <person name="Owens N."/>
            <person name="Weber N.D."/>
            <person name="Virtaneva K."/>
            <person name="Barbian K."/>
            <person name="Babar A."/>
            <person name="Rosenke K."/>
        </authorList>
    </citation>
    <scope>NUCLEOTIDE SEQUENCE [LARGE SCALE GENOMIC DNA]</scope>
    <source>
        <strain evidence="5">CBS 101.48</strain>
    </source>
</reference>
<feature type="region of interest" description="Disordered" evidence="3">
    <location>
        <begin position="480"/>
        <end position="549"/>
    </location>
</feature>
<dbReference type="PROSITE" id="PS50222">
    <property type="entry name" value="EF_HAND_2"/>
    <property type="match status" value="1"/>
</dbReference>
<keyword evidence="2" id="KW-0106">Calcium</keyword>
<dbReference type="AlphaFoldDB" id="A0A168SWX9"/>
<dbReference type="PANTHER" id="PTHR14095:SF0">
    <property type="entry name" value="MIP22305P"/>
    <property type="match status" value="1"/>
</dbReference>
<dbReference type="InterPro" id="IPR041534">
    <property type="entry name" value="EF-hand_13"/>
</dbReference>
<feature type="domain" description="EF-hand" evidence="4">
    <location>
        <begin position="206"/>
        <end position="241"/>
    </location>
</feature>
<evidence type="ECO:0000256" key="2">
    <source>
        <dbReference type="ARBA" id="ARBA00022837"/>
    </source>
</evidence>
<dbReference type="InParanoid" id="A0A168SWX9"/>
<dbReference type="PANTHER" id="PTHR14095">
    <property type="entry name" value="PHOSPHATASE 2A REGULATORY SUBUNIT-RELATED"/>
    <property type="match status" value="1"/>
</dbReference>
<dbReference type="InterPro" id="IPR018247">
    <property type="entry name" value="EF_Hand_1_Ca_BS"/>
</dbReference>
<dbReference type="GO" id="GO:0005509">
    <property type="term" value="F:calcium ion binding"/>
    <property type="evidence" value="ECO:0007669"/>
    <property type="project" value="InterPro"/>
</dbReference>
<sequence length="549" mass="63280">MMPQENRITYAQFVHAWLSISKDRFDDESLYFSVLKKNSLVGGDWLTPNDFLPVLQDVVMNHPGLQFLTDNTVFQEKYIETVICRVFYDADCSNGKMTLKQFRKSQFTDRVKTLGTCTELNNASGHDLNQTHFYVIYCKFWTLDHDHDLSITASNLLEYNDRSLSPRIVHRIMQCGRTVSFARETPLGCLSFLDFIWFLLNEVDKTSPKAIEYWFRCMDEDGDGILSSYELEKYWSNQMTQQLSYNNDTFGKDTSSSDGEEDLIRFDDILRQMNDLIQPEQPGQFRLRDLKRNGYLAERFFDTFLHFNKFQLHESHQGCLRLKLQLELDKIRSAMTSLDQRSFLHKAEGFEDIHFGYLMFSDWADYAEAEYQQMLTADHQETKLEGSDDDDDVDDEPDVVDEYSQSHVFDDTSPLVLSSQPFYETDEECIDHTYDHTLLDNADPTDDTFQIDIGESGREGKAPSYYHSYYSYLSAGESTSDLGVKNDDDNNNRGEQPSDLDEDESDSTPSTPISSASKDEAPVLLDAKDEKRTPADYASLETAIEGSDV</sequence>
<dbReference type="Gene3D" id="1.10.238.10">
    <property type="entry name" value="EF-hand"/>
    <property type="match status" value="1"/>
</dbReference>
<dbReference type="EMBL" id="LT554985">
    <property type="protein sequence ID" value="SAM09085.1"/>
    <property type="molecule type" value="Genomic_DNA"/>
</dbReference>
<evidence type="ECO:0000256" key="3">
    <source>
        <dbReference type="SAM" id="MobiDB-lite"/>
    </source>
</evidence>
<keyword evidence="1" id="KW-0479">Metal-binding</keyword>
<dbReference type="OMA" id="IAHEQHE"/>
<keyword evidence="6" id="KW-1185">Reference proteome</keyword>
<name>A0A168SWX9_ABSGL</name>
<dbReference type="Pfam" id="PF17958">
    <property type="entry name" value="EF-hand_13"/>
    <property type="match status" value="1"/>
</dbReference>
<evidence type="ECO:0000313" key="6">
    <source>
        <dbReference type="Proteomes" id="UP000078561"/>
    </source>
</evidence>
<protein>
    <recommendedName>
        <fullName evidence="4">EF-hand domain-containing protein</fullName>
    </recommendedName>
</protein>
<organism evidence="5">
    <name type="scientific">Absidia glauca</name>
    <name type="common">Pin mould</name>
    <dbReference type="NCBI Taxonomy" id="4829"/>
    <lineage>
        <taxon>Eukaryota</taxon>
        <taxon>Fungi</taxon>
        <taxon>Fungi incertae sedis</taxon>
        <taxon>Mucoromycota</taxon>
        <taxon>Mucoromycotina</taxon>
        <taxon>Mucoromycetes</taxon>
        <taxon>Mucorales</taxon>
        <taxon>Cunninghamellaceae</taxon>
        <taxon>Absidia</taxon>
    </lineage>
</organism>
<evidence type="ECO:0000313" key="5">
    <source>
        <dbReference type="EMBL" id="SAM09085.1"/>
    </source>
</evidence>
<dbReference type="Gene3D" id="1.10.238.220">
    <property type="match status" value="1"/>
</dbReference>
<dbReference type="STRING" id="4829.A0A168SWX9"/>
<accession>A0A168SWX9</accession>
<proteinExistence type="predicted"/>
<dbReference type="SUPFAM" id="SSF47473">
    <property type="entry name" value="EF-hand"/>
    <property type="match status" value="1"/>
</dbReference>
<feature type="compositionally biased region" description="Polar residues" evidence="3">
    <location>
        <begin position="507"/>
        <end position="516"/>
    </location>
</feature>